<keyword evidence="1" id="KW-0413">Isomerase</keyword>
<dbReference type="AlphaFoldDB" id="A0A829LY40"/>
<organism evidence="1 2">
    <name type="scientific">Limosilactobacillus fermentum NB-22</name>
    <dbReference type="NCBI Taxonomy" id="1408443"/>
    <lineage>
        <taxon>Bacteria</taxon>
        <taxon>Bacillati</taxon>
        <taxon>Bacillota</taxon>
        <taxon>Bacilli</taxon>
        <taxon>Lactobacillales</taxon>
        <taxon>Lactobacillaceae</taxon>
        <taxon>Limosilactobacillus</taxon>
    </lineage>
</organism>
<gene>
    <name evidence="1" type="ORF">NB22_07875</name>
</gene>
<proteinExistence type="predicted"/>
<dbReference type="GO" id="GO:0016853">
    <property type="term" value="F:isomerase activity"/>
    <property type="evidence" value="ECO:0007669"/>
    <property type="project" value="UniProtKB-KW"/>
</dbReference>
<sequence>MMLAKPDYFTSFAKFAKITILKGLSPKPNDWRYLPVLEVSLFVNPLGTRCFNCEQDLLRADHQLPDLDLTFNFIPLVNMHTIEQTLRLYNVAPTLANRQRVSVTLYQVTLDYKAALFQGRKRGRQFLLGLQKVLIDEGQNYSADLAYQVAKDNGLDLAMFMEDRQGELSQQAFKDDQRIANELGVAESTTAVIYDSNHPDYDTLVHDFDYATFLEAVSPTKFNHSHQRFFRRTRQGRPNFRTY</sequence>
<evidence type="ECO:0000313" key="1">
    <source>
        <dbReference type="EMBL" id="ESS00866.1"/>
    </source>
</evidence>
<dbReference type="SUPFAM" id="SSF52833">
    <property type="entry name" value="Thioredoxin-like"/>
    <property type="match status" value="1"/>
</dbReference>
<dbReference type="Pfam" id="PF13743">
    <property type="entry name" value="Thioredoxin_5"/>
    <property type="match status" value="1"/>
</dbReference>
<dbReference type="Proteomes" id="UP000018412">
    <property type="component" value="Unassembled WGS sequence"/>
</dbReference>
<accession>A0A829LY40</accession>
<reference evidence="1 2" key="2">
    <citation type="journal article" date="2015" name="Genome Announc.">
        <title>Draft Genome Sequence of Lactobacillus fermentum NB-22.</title>
        <authorList>
            <person name="Chaplin A.V."/>
            <person name="Shkoporov A.N."/>
            <person name="Efimov B.A."/>
            <person name="Pikina A.P."/>
            <person name="Borisova O.Y."/>
            <person name="Gladko I.A."/>
            <person name="Postnikova E.A."/>
            <person name="Lordkipanidze A.E."/>
            <person name="Kafarskaia L.I."/>
        </authorList>
    </citation>
    <scope>NUCLEOTIDE SEQUENCE [LARGE SCALE GENOMIC DNA]</scope>
    <source>
        <strain evidence="1 2">NB-22</strain>
    </source>
</reference>
<evidence type="ECO:0000313" key="2">
    <source>
        <dbReference type="Proteomes" id="UP000018412"/>
    </source>
</evidence>
<name>A0A829LY40_LIMFE</name>
<comment type="caution">
    <text evidence="1">The sequence shown here is derived from an EMBL/GenBank/DDBJ whole genome shotgun (WGS) entry which is preliminary data.</text>
</comment>
<dbReference type="EMBL" id="AYHA01000135">
    <property type="protein sequence ID" value="ESS00866.1"/>
    <property type="molecule type" value="Genomic_DNA"/>
</dbReference>
<protein>
    <submittedName>
        <fullName evidence="1">Dithiol-disulfide isomerase</fullName>
    </submittedName>
</protein>
<reference evidence="2" key="1">
    <citation type="submission" date="2013-10" db="EMBL/GenBank/DDBJ databases">
        <title>Draft genome sequence of Lactobacillus fermentum NB-22.</title>
        <authorList>
            <person name="Chaplin A.V."/>
            <person name="Shkoporov A.N."/>
            <person name="Khokhlova E.V."/>
            <person name="Efimov B.A."/>
            <person name="Kafarskaia L.I."/>
        </authorList>
    </citation>
    <scope>NUCLEOTIDE SEQUENCE [LARGE SCALE GENOMIC DNA]</scope>
    <source>
        <strain evidence="2">NB-22</strain>
    </source>
</reference>
<dbReference type="Gene3D" id="3.40.30.10">
    <property type="entry name" value="Glutaredoxin"/>
    <property type="match status" value="1"/>
</dbReference>
<dbReference type="InterPro" id="IPR036249">
    <property type="entry name" value="Thioredoxin-like_sf"/>
</dbReference>